<organism evidence="1 2">
    <name type="scientific">Shewanella corallii</name>
    <dbReference type="NCBI Taxonomy" id="560080"/>
    <lineage>
        <taxon>Bacteria</taxon>
        <taxon>Pseudomonadati</taxon>
        <taxon>Pseudomonadota</taxon>
        <taxon>Gammaproteobacteria</taxon>
        <taxon>Alteromonadales</taxon>
        <taxon>Shewanellaceae</taxon>
        <taxon>Shewanella</taxon>
    </lineage>
</organism>
<dbReference type="RefSeq" id="WP_249247618.1">
    <property type="nucleotide sequence ID" value="NZ_JAKIKT010000001.1"/>
</dbReference>
<gene>
    <name evidence="1" type="ORF">L2725_03200</name>
</gene>
<protein>
    <submittedName>
        <fullName evidence="1">Uncharacterized protein</fullName>
    </submittedName>
</protein>
<comment type="caution">
    <text evidence="1">The sequence shown here is derived from an EMBL/GenBank/DDBJ whole genome shotgun (WGS) entry which is preliminary data.</text>
</comment>
<dbReference type="EMBL" id="JAKIKT010000001">
    <property type="protein sequence ID" value="MCL2912799.1"/>
    <property type="molecule type" value="Genomic_DNA"/>
</dbReference>
<sequence>MKAYDKAIQYTKGFSIKGAAIRDRQNIFLFFENHYDEKKHGKDWQQESRIVYYRPQTDKVWGGKGYYNLFDVMGICLPDKQKTMLFSDRYGNAYQQGLSDGYDFIDVPKIQIEQGSRLNTLRCIDSDIFIGGNRRTLRIRRDNMTWHEFGPGGTDAERELITLLGATFLCFDGFAADDIYAAGVDGDCWHYNGQQWQPLDIPTDQDIYTLCCAGNGKVYLGCSGGILLEGRGDNWQQLPIKAYDDTTLITLLHWFQERLYIIPANSVEGAYEYDGKQLLPSQLGSLRVDTSNMFTDNILEAIRPSDKPGPTVPGAPNTICSCDDLLLVAGGNEVVVFDGTQWMTLFQSNLTDAELEQTGWRYQP</sequence>
<dbReference type="Proteomes" id="UP001202831">
    <property type="component" value="Unassembled WGS sequence"/>
</dbReference>
<evidence type="ECO:0000313" key="2">
    <source>
        <dbReference type="Proteomes" id="UP001202831"/>
    </source>
</evidence>
<evidence type="ECO:0000313" key="1">
    <source>
        <dbReference type="EMBL" id="MCL2912799.1"/>
    </source>
</evidence>
<accession>A0ABT0N2X9</accession>
<name>A0ABT0N2X9_9GAMM</name>
<dbReference type="InterPro" id="IPR011043">
    <property type="entry name" value="Gal_Oxase/kelch_b-propeller"/>
</dbReference>
<proteinExistence type="predicted"/>
<keyword evidence="2" id="KW-1185">Reference proteome</keyword>
<dbReference type="SUPFAM" id="SSF50965">
    <property type="entry name" value="Galactose oxidase, central domain"/>
    <property type="match status" value="1"/>
</dbReference>
<reference evidence="1 2" key="1">
    <citation type="submission" date="2022-01" db="EMBL/GenBank/DDBJ databases">
        <title>Whole genome-based taxonomy of the Shewanellaceae.</title>
        <authorList>
            <person name="Martin-Rodriguez A.J."/>
        </authorList>
    </citation>
    <scope>NUCLEOTIDE SEQUENCE [LARGE SCALE GENOMIC DNA]</scope>
    <source>
        <strain evidence="1 2">DSM 21332</strain>
    </source>
</reference>